<protein>
    <recommendedName>
        <fullName evidence="2">VanZ-like domain-containing protein</fullName>
    </recommendedName>
</protein>
<comment type="caution">
    <text evidence="3">The sequence shown here is derived from an EMBL/GenBank/DDBJ whole genome shotgun (WGS) entry which is preliminary data.</text>
</comment>
<dbReference type="EMBL" id="RQJP01000005">
    <property type="protein sequence ID" value="RRB11261.1"/>
    <property type="molecule type" value="Genomic_DNA"/>
</dbReference>
<dbReference type="Proteomes" id="UP000274271">
    <property type="component" value="Unassembled WGS sequence"/>
</dbReference>
<evidence type="ECO:0000313" key="4">
    <source>
        <dbReference type="Proteomes" id="UP000274271"/>
    </source>
</evidence>
<keyword evidence="4" id="KW-1185">Reference proteome</keyword>
<dbReference type="AlphaFoldDB" id="A0A3P1CD64"/>
<keyword evidence="1" id="KW-0812">Transmembrane</keyword>
<evidence type="ECO:0000256" key="1">
    <source>
        <dbReference type="SAM" id="Phobius"/>
    </source>
</evidence>
<accession>A0A3P1CD64</accession>
<keyword evidence="1" id="KW-0472">Membrane</keyword>
<evidence type="ECO:0000313" key="3">
    <source>
        <dbReference type="EMBL" id="RRB11261.1"/>
    </source>
</evidence>
<keyword evidence="1" id="KW-1133">Transmembrane helix</keyword>
<feature type="transmembrane region" description="Helical" evidence="1">
    <location>
        <begin position="102"/>
        <end position="121"/>
    </location>
</feature>
<sequence length="123" mass="13647">MIALTIGIVFGLSWLPNPHLSKYGFLPARLAYWTDADANMNVRTAVPMVFLGLFSGIWLISRKYGGYWWAGIWLALVLIILIAEVGQLALPRRHFDWGDVMWGALGALGGITAIRMAGFLVKK</sequence>
<proteinExistence type="predicted"/>
<dbReference type="Pfam" id="PF04892">
    <property type="entry name" value="VanZ"/>
    <property type="match status" value="1"/>
</dbReference>
<dbReference type="InterPro" id="IPR006976">
    <property type="entry name" value="VanZ-like"/>
</dbReference>
<dbReference type="OrthoDB" id="1358136at2"/>
<name>A0A3P1CD64_9BACT</name>
<organism evidence="3 4">
    <name type="scientific">Larkinella knui</name>
    <dbReference type="NCBI Taxonomy" id="2025310"/>
    <lineage>
        <taxon>Bacteria</taxon>
        <taxon>Pseudomonadati</taxon>
        <taxon>Bacteroidota</taxon>
        <taxon>Cytophagia</taxon>
        <taxon>Cytophagales</taxon>
        <taxon>Spirosomataceae</taxon>
        <taxon>Larkinella</taxon>
    </lineage>
</organism>
<gene>
    <name evidence="3" type="ORF">EHT87_22490</name>
</gene>
<reference evidence="3 4" key="1">
    <citation type="submission" date="2018-11" db="EMBL/GenBank/DDBJ databases">
        <authorList>
            <person name="Zhou Z."/>
            <person name="Wang G."/>
        </authorList>
    </citation>
    <scope>NUCLEOTIDE SEQUENCE [LARGE SCALE GENOMIC DNA]</scope>
    <source>
        <strain evidence="3 4">KCTC42998</strain>
    </source>
</reference>
<feature type="transmembrane region" description="Helical" evidence="1">
    <location>
        <begin position="67"/>
        <end position="90"/>
    </location>
</feature>
<feature type="domain" description="VanZ-like" evidence="2">
    <location>
        <begin position="39"/>
        <end position="115"/>
    </location>
</feature>
<feature type="transmembrane region" description="Helical" evidence="1">
    <location>
        <begin position="44"/>
        <end position="60"/>
    </location>
</feature>
<evidence type="ECO:0000259" key="2">
    <source>
        <dbReference type="Pfam" id="PF04892"/>
    </source>
</evidence>